<accession>A0A9Q3PTW8</accession>
<dbReference type="Proteomes" id="UP000765509">
    <property type="component" value="Unassembled WGS sequence"/>
</dbReference>
<evidence type="ECO:0000313" key="5">
    <source>
        <dbReference type="EMBL" id="MBW0572242.1"/>
    </source>
</evidence>
<dbReference type="GO" id="GO:0006397">
    <property type="term" value="P:mRNA processing"/>
    <property type="evidence" value="ECO:0007669"/>
    <property type="project" value="UniProtKB-KW"/>
</dbReference>
<keyword evidence="2" id="KW-0862">Zinc</keyword>
<keyword evidence="2" id="KW-0479">Metal-binding</keyword>
<evidence type="ECO:0000313" key="6">
    <source>
        <dbReference type="Proteomes" id="UP000765509"/>
    </source>
</evidence>
<evidence type="ECO:0000256" key="2">
    <source>
        <dbReference type="PROSITE-ProRule" id="PRU00047"/>
    </source>
</evidence>
<dbReference type="Gene3D" id="4.10.60.10">
    <property type="entry name" value="Zinc finger, CCHC-type"/>
    <property type="match status" value="1"/>
</dbReference>
<protein>
    <recommendedName>
        <fullName evidence="4">CCHC-type domain-containing protein</fullName>
    </recommendedName>
</protein>
<feature type="non-terminal residue" evidence="5">
    <location>
        <position position="116"/>
    </location>
</feature>
<evidence type="ECO:0000256" key="3">
    <source>
        <dbReference type="SAM" id="MobiDB-lite"/>
    </source>
</evidence>
<dbReference type="SUPFAM" id="SSF57756">
    <property type="entry name" value="Retrovirus zinc finger-like domains"/>
    <property type="match status" value="1"/>
</dbReference>
<dbReference type="InterPro" id="IPR001878">
    <property type="entry name" value="Znf_CCHC"/>
</dbReference>
<dbReference type="GO" id="GO:0003676">
    <property type="term" value="F:nucleic acid binding"/>
    <property type="evidence" value="ECO:0007669"/>
    <property type="project" value="InterPro"/>
</dbReference>
<evidence type="ECO:0000259" key="4">
    <source>
        <dbReference type="PROSITE" id="PS50158"/>
    </source>
</evidence>
<gene>
    <name evidence="5" type="ORF">O181_111957</name>
</gene>
<feature type="region of interest" description="Disordered" evidence="3">
    <location>
        <begin position="57"/>
        <end position="90"/>
    </location>
</feature>
<dbReference type="EMBL" id="AVOT02089736">
    <property type="protein sequence ID" value="MBW0572242.1"/>
    <property type="molecule type" value="Genomic_DNA"/>
</dbReference>
<reference evidence="5" key="1">
    <citation type="submission" date="2021-03" db="EMBL/GenBank/DDBJ databases">
        <title>Draft genome sequence of rust myrtle Austropuccinia psidii MF-1, a brazilian biotype.</title>
        <authorList>
            <person name="Quecine M.C."/>
            <person name="Pachon D.M.R."/>
            <person name="Bonatelli M.L."/>
            <person name="Correr F.H."/>
            <person name="Franceschini L.M."/>
            <person name="Leite T.F."/>
            <person name="Margarido G.R.A."/>
            <person name="Almeida C.A."/>
            <person name="Ferrarezi J.A."/>
            <person name="Labate C.A."/>
        </authorList>
    </citation>
    <scope>NUCLEOTIDE SEQUENCE</scope>
    <source>
        <strain evidence="5">MF-1</strain>
    </source>
</reference>
<name>A0A9Q3PTW8_9BASI</name>
<feature type="domain" description="CCHC-type" evidence="4">
    <location>
        <begin position="37"/>
        <end position="53"/>
    </location>
</feature>
<keyword evidence="2" id="KW-0863">Zinc-finger</keyword>
<dbReference type="GO" id="GO:0008270">
    <property type="term" value="F:zinc ion binding"/>
    <property type="evidence" value="ECO:0007669"/>
    <property type="project" value="UniProtKB-KW"/>
</dbReference>
<comment type="caution">
    <text evidence="5">The sequence shown here is derived from an EMBL/GenBank/DDBJ whole genome shotgun (WGS) entry which is preliminary data.</text>
</comment>
<keyword evidence="6" id="KW-1185">Reference proteome</keyword>
<sequence>MLWKTSLLEQKLVEIGINHQWKKIPKPNKPHEKPPLKCHKCGSTCHLANNCPQKTKINEIEIEEDDTKETNDVPLHESDSEPSEEKELPDELSIENIDVSFEVTKVHTYLPQYSYE</sequence>
<dbReference type="InterPro" id="IPR036875">
    <property type="entry name" value="Znf_CCHC_sf"/>
</dbReference>
<keyword evidence="1" id="KW-0507">mRNA processing</keyword>
<organism evidence="5 6">
    <name type="scientific">Austropuccinia psidii MF-1</name>
    <dbReference type="NCBI Taxonomy" id="1389203"/>
    <lineage>
        <taxon>Eukaryota</taxon>
        <taxon>Fungi</taxon>
        <taxon>Dikarya</taxon>
        <taxon>Basidiomycota</taxon>
        <taxon>Pucciniomycotina</taxon>
        <taxon>Pucciniomycetes</taxon>
        <taxon>Pucciniales</taxon>
        <taxon>Sphaerophragmiaceae</taxon>
        <taxon>Austropuccinia</taxon>
    </lineage>
</organism>
<evidence type="ECO:0000256" key="1">
    <source>
        <dbReference type="ARBA" id="ARBA00022664"/>
    </source>
</evidence>
<feature type="compositionally biased region" description="Basic and acidic residues" evidence="3">
    <location>
        <begin position="68"/>
        <end position="86"/>
    </location>
</feature>
<proteinExistence type="predicted"/>
<dbReference type="PROSITE" id="PS50158">
    <property type="entry name" value="ZF_CCHC"/>
    <property type="match status" value="1"/>
</dbReference>
<dbReference type="AlphaFoldDB" id="A0A9Q3PTW8"/>